<gene>
    <name evidence="1" type="ORF">X975_24571</name>
</gene>
<dbReference type="AlphaFoldDB" id="A0A087TXI6"/>
<dbReference type="Proteomes" id="UP000054359">
    <property type="component" value="Unassembled WGS sequence"/>
</dbReference>
<accession>A0A087TXI6</accession>
<proteinExistence type="predicted"/>
<protein>
    <submittedName>
        <fullName evidence="1">Uncharacterized protein</fullName>
    </submittedName>
</protein>
<organism evidence="1 2">
    <name type="scientific">Stegodyphus mimosarum</name>
    <name type="common">African social velvet spider</name>
    <dbReference type="NCBI Taxonomy" id="407821"/>
    <lineage>
        <taxon>Eukaryota</taxon>
        <taxon>Metazoa</taxon>
        <taxon>Ecdysozoa</taxon>
        <taxon>Arthropoda</taxon>
        <taxon>Chelicerata</taxon>
        <taxon>Arachnida</taxon>
        <taxon>Araneae</taxon>
        <taxon>Araneomorphae</taxon>
        <taxon>Entelegynae</taxon>
        <taxon>Eresoidea</taxon>
        <taxon>Eresidae</taxon>
        <taxon>Stegodyphus</taxon>
    </lineage>
</organism>
<sequence>MRSTYCNSLSPAVSLELRAGIVDTATMGLYDVFLRVQVADYVNSLYGAHVNITCYA</sequence>
<reference evidence="1 2" key="1">
    <citation type="submission" date="2013-11" db="EMBL/GenBank/DDBJ databases">
        <title>Genome sequencing of Stegodyphus mimosarum.</title>
        <authorList>
            <person name="Bechsgaard J."/>
        </authorList>
    </citation>
    <scope>NUCLEOTIDE SEQUENCE [LARGE SCALE GENOMIC DNA]</scope>
</reference>
<name>A0A087TXI6_STEMI</name>
<keyword evidence="2" id="KW-1185">Reference proteome</keyword>
<feature type="non-terminal residue" evidence="1">
    <location>
        <position position="56"/>
    </location>
</feature>
<evidence type="ECO:0000313" key="1">
    <source>
        <dbReference type="EMBL" id="KFM69825.1"/>
    </source>
</evidence>
<dbReference type="EMBL" id="KK117210">
    <property type="protein sequence ID" value="KFM69825.1"/>
    <property type="molecule type" value="Genomic_DNA"/>
</dbReference>
<evidence type="ECO:0000313" key="2">
    <source>
        <dbReference type="Proteomes" id="UP000054359"/>
    </source>
</evidence>